<gene>
    <name evidence="3" type="primary">LOC103509323</name>
</gene>
<organism evidence="2 3">
    <name type="scientific">Diaphorina citri</name>
    <name type="common">Asian citrus psyllid</name>
    <dbReference type="NCBI Taxonomy" id="121845"/>
    <lineage>
        <taxon>Eukaryota</taxon>
        <taxon>Metazoa</taxon>
        <taxon>Ecdysozoa</taxon>
        <taxon>Arthropoda</taxon>
        <taxon>Hexapoda</taxon>
        <taxon>Insecta</taxon>
        <taxon>Pterygota</taxon>
        <taxon>Neoptera</taxon>
        <taxon>Paraneoptera</taxon>
        <taxon>Hemiptera</taxon>
        <taxon>Sternorrhyncha</taxon>
        <taxon>Psylloidea</taxon>
        <taxon>Psyllidae</taxon>
        <taxon>Diaphorininae</taxon>
        <taxon>Diaphorina</taxon>
    </lineage>
</organism>
<dbReference type="AlphaFoldDB" id="A0A1S3D199"/>
<dbReference type="Proteomes" id="UP000079169">
    <property type="component" value="Unplaced"/>
</dbReference>
<reference evidence="3" key="1">
    <citation type="submission" date="2025-08" db="UniProtKB">
        <authorList>
            <consortium name="RefSeq"/>
        </authorList>
    </citation>
    <scope>IDENTIFICATION</scope>
</reference>
<evidence type="ECO:0000256" key="1">
    <source>
        <dbReference type="SAM" id="Phobius"/>
    </source>
</evidence>
<keyword evidence="2" id="KW-1185">Reference proteome</keyword>
<evidence type="ECO:0000313" key="2">
    <source>
        <dbReference type="Proteomes" id="UP000079169"/>
    </source>
</evidence>
<name>A0A1S3D199_DIACI</name>
<evidence type="ECO:0000313" key="3">
    <source>
        <dbReference type="RefSeq" id="XP_008472155.1"/>
    </source>
</evidence>
<proteinExistence type="predicted"/>
<sequence>MVTTSTILDIYLKNTNDKYLSKRKIRLNKVIKTYRTFKKYYNMKTILLVICIILCFVQIKAGVFKWSLLENLFHRKAAPPVNINLFDKDLAELGEELDRLKFHDEALVKYLEVIPHSVSELQKQYLKKG</sequence>
<keyword evidence="1" id="KW-0812">Transmembrane</keyword>
<feature type="transmembrane region" description="Helical" evidence="1">
    <location>
        <begin position="45"/>
        <end position="64"/>
    </location>
</feature>
<dbReference type="RefSeq" id="XP_008472155.1">
    <property type="nucleotide sequence ID" value="XM_008473933.3"/>
</dbReference>
<accession>A0A1S3D199</accession>
<keyword evidence="1" id="KW-0472">Membrane</keyword>
<keyword evidence="1" id="KW-1133">Transmembrane helix</keyword>
<dbReference type="GeneID" id="103509323"/>
<protein>
    <submittedName>
        <fullName evidence="3">Uncharacterized protein LOC103509323</fullName>
    </submittedName>
</protein>
<dbReference type="KEGG" id="dci:103509323"/>
<dbReference type="PaxDb" id="121845-A0A1S3D199"/>